<keyword evidence="5" id="KW-0547">Nucleotide-binding</keyword>
<dbReference type="SUPFAM" id="SSF52402">
    <property type="entry name" value="Adenine nucleotide alpha hydrolases-like"/>
    <property type="match status" value="1"/>
</dbReference>
<evidence type="ECO:0000256" key="3">
    <source>
        <dbReference type="ARBA" id="ARBA00022679"/>
    </source>
</evidence>
<dbReference type="Pfam" id="PF01507">
    <property type="entry name" value="PAPS_reduct"/>
    <property type="match status" value="1"/>
</dbReference>
<dbReference type="InterPro" id="IPR025980">
    <property type="entry name" value="ATP-Sase_PUA-like_dom"/>
</dbReference>
<evidence type="ECO:0000313" key="14">
    <source>
        <dbReference type="EMBL" id="CEM23116.1"/>
    </source>
</evidence>
<dbReference type="NCBIfam" id="TIGR00339">
    <property type="entry name" value="sopT"/>
    <property type="match status" value="1"/>
</dbReference>
<dbReference type="InterPro" id="IPR014729">
    <property type="entry name" value="Rossmann-like_a/b/a_fold"/>
</dbReference>
<dbReference type="PANTHER" id="PTHR43509">
    <property type="match status" value="1"/>
</dbReference>
<evidence type="ECO:0000259" key="11">
    <source>
        <dbReference type="Pfam" id="PF01507"/>
    </source>
</evidence>
<evidence type="ECO:0000256" key="1">
    <source>
        <dbReference type="ARBA" id="ARBA00005048"/>
    </source>
</evidence>
<evidence type="ECO:0000256" key="10">
    <source>
        <dbReference type="SAM" id="MobiDB-lite"/>
    </source>
</evidence>
<comment type="similarity">
    <text evidence="8">Belongs to the sulfate adenylyltransferase family.</text>
</comment>
<keyword evidence="6" id="KW-0067">ATP-binding</keyword>
<dbReference type="OMA" id="VWKSFGD"/>
<protein>
    <recommendedName>
        <fullName evidence="2">sulfate adenylyltransferase</fullName>
        <ecNumber evidence="2">2.7.7.4</ecNumber>
    </recommendedName>
    <alternativeName>
        <fullName evidence="9">ATP-sulfurylase</fullName>
    </alternativeName>
    <alternativeName>
        <fullName evidence="7">Sulfate adenylate transferase</fullName>
    </alternativeName>
</protein>
<evidence type="ECO:0000313" key="15">
    <source>
        <dbReference type="Proteomes" id="UP000041254"/>
    </source>
</evidence>
<dbReference type="AlphaFoldDB" id="A0A0G4G3Y0"/>
<evidence type="ECO:0000256" key="5">
    <source>
        <dbReference type="ARBA" id="ARBA00022741"/>
    </source>
</evidence>
<dbReference type="STRING" id="1169540.A0A0G4G3Y0"/>
<feature type="domain" description="Sulphate adenylyltransferase catalytic" evidence="12">
    <location>
        <begin position="490"/>
        <end position="698"/>
    </location>
</feature>
<dbReference type="Pfam" id="PF01747">
    <property type="entry name" value="ATP-sulfurylase"/>
    <property type="match status" value="1"/>
</dbReference>
<feature type="compositionally biased region" description="Low complexity" evidence="10">
    <location>
        <begin position="15"/>
        <end position="26"/>
    </location>
</feature>
<dbReference type="PANTHER" id="PTHR43509:SF1">
    <property type="entry name" value="SULFATE ADENYLYLTRANSFERASE"/>
    <property type="match status" value="1"/>
</dbReference>
<sequence>MLPTGIPSSRARWFSTSSTSLPPTRTEWGKEYGEGLGGAAQSPPAQLPEGHFLADKVRKFQEDVAEALKGQPGVLITAWLITDNVIADLFHRYVDGPFSLIAVDTLHIFDETRQVAAEMQNRYPIEIKWYKPIDCETREDFQQKYGSFLTMKDDDFDLKSKVEPLQKALMSLDGAVVITGRRNDQGNARTAVPIWEAEKNTFNPLVEWSWEDVVEYARVFDIPVNPLHKRLYLADREVAAKERDTYKGFLEMTLDRPYFYYSKDALHKMLGNTGSKWYVWKSFGDFHTSVPVPINNSERDGRFVKRVATECGIHTRVSNSKKAPHGGQALVDLLPKDGQSVPDVSRVSRTTELTERQVCDLEMLMNGAHTPLTGFMTLDEYTHCLEEMRLPEGAVWGLPVVLDVSDDSIKVGDEVLLHSSAHGGPLAILDVTSVYKPDKQKEAKEVYGTDSDEHPFVSYLYSAMGHTYVGGNVRGIQLPQRAFLPPEKVFTPKRLRAKFDGEKEVVVFQCRNPLHRAHVAMFTEVAGDGEIPVVVHPTIGPSKDDDFEAAIRVPTYEALQPVLSKQKIFIEYFPYHMRLGGPRETIQHMIARKNYGFTQMIVGRDHAGCKDKAGNDFYGPYDAQELAAKYEDEIGIKTIPFKAMVYYPDEDRYVTKEAAKEQGLKTMNISGTEFRRRINAGENVPEWYAYSEVVRLLQASYHYCMAANESFTEEIVQKLNKEAVVLKPSAESRQNGLLDAYSQLSKQHTHTLFFVLEDDASDNTFMLYRPAAGEKHQFTSLDDLKSHLQTQQP</sequence>
<evidence type="ECO:0000259" key="12">
    <source>
        <dbReference type="Pfam" id="PF01747"/>
    </source>
</evidence>
<dbReference type="Gene3D" id="3.40.50.620">
    <property type="entry name" value="HUPs"/>
    <property type="match status" value="2"/>
</dbReference>
<name>A0A0G4G3Y0_VITBC</name>
<evidence type="ECO:0000256" key="4">
    <source>
        <dbReference type="ARBA" id="ARBA00022695"/>
    </source>
</evidence>
<feature type="domain" description="Phosphoadenosine phosphosulphate reductase" evidence="11">
    <location>
        <begin position="83"/>
        <end position="232"/>
    </location>
</feature>
<reference evidence="14 15" key="1">
    <citation type="submission" date="2014-11" db="EMBL/GenBank/DDBJ databases">
        <authorList>
            <person name="Zhu J."/>
            <person name="Qi W."/>
            <person name="Song R."/>
        </authorList>
    </citation>
    <scope>NUCLEOTIDE SEQUENCE [LARGE SCALE GENOMIC DNA]</scope>
</reference>
<keyword evidence="15" id="KW-1185">Reference proteome</keyword>
<dbReference type="SUPFAM" id="SSF88697">
    <property type="entry name" value="PUA domain-like"/>
    <property type="match status" value="1"/>
</dbReference>
<comment type="pathway">
    <text evidence="1">Sulfur metabolism; hydrogen sulfide biosynthesis; sulfite from sulfate: step 1/3.</text>
</comment>
<dbReference type="InterPro" id="IPR024951">
    <property type="entry name" value="Sulfurylase_cat_dom"/>
</dbReference>
<gene>
    <name evidence="14" type="ORF">Vbra_16949</name>
</gene>
<dbReference type="Pfam" id="PF14306">
    <property type="entry name" value="PUA_2"/>
    <property type="match status" value="1"/>
</dbReference>
<evidence type="ECO:0000259" key="13">
    <source>
        <dbReference type="Pfam" id="PF14306"/>
    </source>
</evidence>
<dbReference type="InterPro" id="IPR002500">
    <property type="entry name" value="PAPS_reduct_dom"/>
</dbReference>
<dbReference type="GO" id="GO:0005524">
    <property type="term" value="F:ATP binding"/>
    <property type="evidence" value="ECO:0007669"/>
    <property type="project" value="UniProtKB-KW"/>
</dbReference>
<dbReference type="VEuPathDB" id="CryptoDB:Vbra_16949"/>
<dbReference type="EC" id="2.7.7.4" evidence="2"/>
<evidence type="ECO:0000256" key="8">
    <source>
        <dbReference type="ARBA" id="ARBA00037980"/>
    </source>
</evidence>
<evidence type="ECO:0000256" key="2">
    <source>
        <dbReference type="ARBA" id="ARBA00012391"/>
    </source>
</evidence>
<feature type="region of interest" description="Disordered" evidence="10">
    <location>
        <begin position="1"/>
        <end position="27"/>
    </location>
</feature>
<evidence type="ECO:0000256" key="6">
    <source>
        <dbReference type="ARBA" id="ARBA00022840"/>
    </source>
</evidence>
<dbReference type="EMBL" id="CDMY01000562">
    <property type="protein sequence ID" value="CEM23116.1"/>
    <property type="molecule type" value="Genomic_DNA"/>
</dbReference>
<organism evidence="14 15">
    <name type="scientific">Vitrella brassicaformis (strain CCMP3155)</name>
    <dbReference type="NCBI Taxonomy" id="1169540"/>
    <lineage>
        <taxon>Eukaryota</taxon>
        <taxon>Sar</taxon>
        <taxon>Alveolata</taxon>
        <taxon>Colpodellida</taxon>
        <taxon>Vitrellaceae</taxon>
        <taxon>Vitrella</taxon>
    </lineage>
</organism>
<proteinExistence type="inferred from homology"/>
<dbReference type="GO" id="GO:0000103">
    <property type="term" value="P:sulfate assimilation"/>
    <property type="evidence" value="ECO:0007669"/>
    <property type="project" value="InterPro"/>
</dbReference>
<evidence type="ECO:0000256" key="7">
    <source>
        <dbReference type="ARBA" id="ARBA00031812"/>
    </source>
</evidence>
<dbReference type="SUPFAM" id="SSF52374">
    <property type="entry name" value="Nucleotidylyl transferase"/>
    <property type="match status" value="1"/>
</dbReference>
<dbReference type="GO" id="GO:0004781">
    <property type="term" value="F:sulfate adenylyltransferase (ATP) activity"/>
    <property type="evidence" value="ECO:0007669"/>
    <property type="project" value="UniProtKB-EC"/>
</dbReference>
<accession>A0A0G4G3Y0</accession>
<dbReference type="InParanoid" id="A0A0G4G3Y0"/>
<keyword evidence="4" id="KW-0548">Nucleotidyltransferase</keyword>
<dbReference type="OrthoDB" id="468at2759"/>
<dbReference type="InterPro" id="IPR002650">
    <property type="entry name" value="Sulphate_adenylyltransferase"/>
</dbReference>
<feature type="domain" description="ATP-sulfurylase PUA-like" evidence="13">
    <location>
        <begin position="323"/>
        <end position="477"/>
    </location>
</feature>
<evidence type="ECO:0000256" key="9">
    <source>
        <dbReference type="ARBA" id="ARBA00041598"/>
    </source>
</evidence>
<dbReference type="PhylomeDB" id="A0A0G4G3Y0"/>
<keyword evidence="3" id="KW-0808">Transferase</keyword>
<dbReference type="Gene3D" id="3.10.400.10">
    <property type="entry name" value="Sulfate adenylyltransferase"/>
    <property type="match status" value="1"/>
</dbReference>
<dbReference type="Proteomes" id="UP000041254">
    <property type="component" value="Unassembled WGS sequence"/>
</dbReference>
<dbReference type="InterPro" id="IPR015947">
    <property type="entry name" value="PUA-like_sf"/>
</dbReference>